<dbReference type="EMBL" id="LIAE01010247">
    <property type="protein sequence ID" value="PAV64682.1"/>
    <property type="molecule type" value="Genomic_DNA"/>
</dbReference>
<evidence type="ECO:0000256" key="6">
    <source>
        <dbReference type="PIRSR" id="PIRSR002419-1"/>
    </source>
</evidence>
<keyword evidence="4 7" id="KW-1133">Transmembrane helix</keyword>
<dbReference type="PIRSF" id="PIRSF002419">
    <property type="entry name" value="Tetraspanin"/>
    <property type="match status" value="1"/>
</dbReference>
<dbReference type="AlphaFoldDB" id="A0A2A2JSZ0"/>
<dbReference type="InterPro" id="IPR000301">
    <property type="entry name" value="Tetraspanin_animals"/>
</dbReference>
<dbReference type="Pfam" id="PF00335">
    <property type="entry name" value="Tetraspanin"/>
    <property type="match status" value="1"/>
</dbReference>
<comment type="caution">
    <text evidence="8">The sequence shown here is derived from an EMBL/GenBank/DDBJ whole genome shotgun (WGS) entry which is preliminary data.</text>
</comment>
<dbReference type="PRINTS" id="PR00259">
    <property type="entry name" value="TMFOUR"/>
</dbReference>
<dbReference type="Proteomes" id="UP000218231">
    <property type="component" value="Unassembled WGS sequence"/>
</dbReference>
<feature type="transmembrane region" description="Helical" evidence="7">
    <location>
        <begin position="99"/>
        <end position="122"/>
    </location>
</feature>
<feature type="transmembrane region" description="Helical" evidence="7">
    <location>
        <begin position="197"/>
        <end position="220"/>
    </location>
</feature>
<proteinExistence type="inferred from homology"/>
<protein>
    <recommendedName>
        <fullName evidence="7">Tetraspanin</fullName>
    </recommendedName>
</protein>
<comment type="similarity">
    <text evidence="2 7">Belongs to the tetraspanin (TM4SF) family.</text>
</comment>
<comment type="subcellular location">
    <subcellularLocation>
        <location evidence="1 7">Membrane</location>
        <topology evidence="1 7">Multi-pass membrane protein</topology>
    </subcellularLocation>
</comment>
<dbReference type="InterPro" id="IPR008952">
    <property type="entry name" value="Tetraspanin_EC2_sf"/>
</dbReference>
<evidence type="ECO:0000256" key="1">
    <source>
        <dbReference type="ARBA" id="ARBA00004141"/>
    </source>
</evidence>
<dbReference type="GO" id="GO:0005886">
    <property type="term" value="C:plasma membrane"/>
    <property type="evidence" value="ECO:0007669"/>
    <property type="project" value="TreeGrafter"/>
</dbReference>
<keyword evidence="9" id="KW-1185">Reference proteome</keyword>
<name>A0A2A2JSZ0_9BILA</name>
<keyword evidence="3 7" id="KW-0812">Transmembrane</keyword>
<reference evidence="8 9" key="1">
    <citation type="journal article" date="2017" name="Curr. Biol.">
        <title>Genome architecture and evolution of a unichromosomal asexual nematode.</title>
        <authorList>
            <person name="Fradin H."/>
            <person name="Zegar C."/>
            <person name="Gutwein M."/>
            <person name="Lucas J."/>
            <person name="Kovtun M."/>
            <person name="Corcoran D."/>
            <person name="Baugh L.R."/>
            <person name="Kiontke K."/>
            <person name="Gunsalus K."/>
            <person name="Fitch D.H."/>
            <person name="Piano F."/>
        </authorList>
    </citation>
    <scope>NUCLEOTIDE SEQUENCE [LARGE SCALE GENOMIC DNA]</scope>
    <source>
        <strain evidence="8">PF1309</strain>
    </source>
</reference>
<evidence type="ECO:0000256" key="4">
    <source>
        <dbReference type="ARBA" id="ARBA00022989"/>
    </source>
</evidence>
<evidence type="ECO:0000313" key="9">
    <source>
        <dbReference type="Proteomes" id="UP000218231"/>
    </source>
</evidence>
<feature type="transmembrane region" description="Helical" evidence="7">
    <location>
        <begin position="70"/>
        <end position="92"/>
    </location>
</feature>
<dbReference type="SUPFAM" id="SSF48652">
    <property type="entry name" value="Tetraspanin"/>
    <property type="match status" value="1"/>
</dbReference>
<feature type="transmembrane region" description="Helical" evidence="7">
    <location>
        <begin position="12"/>
        <end position="35"/>
    </location>
</feature>
<keyword evidence="6" id="KW-1015">Disulfide bond</keyword>
<evidence type="ECO:0000256" key="3">
    <source>
        <dbReference type="ARBA" id="ARBA00022692"/>
    </source>
</evidence>
<dbReference type="PANTHER" id="PTHR19282:SF530">
    <property type="entry name" value="TETRASPANIN"/>
    <property type="match status" value="1"/>
</dbReference>
<feature type="disulfide bond" evidence="6">
    <location>
        <begin position="158"/>
        <end position="174"/>
    </location>
</feature>
<dbReference type="STRING" id="2018661.A0A2A2JSZ0"/>
<dbReference type="InterPro" id="IPR018499">
    <property type="entry name" value="Tetraspanin/Peripherin"/>
</dbReference>
<evidence type="ECO:0000256" key="5">
    <source>
        <dbReference type="ARBA" id="ARBA00023136"/>
    </source>
</evidence>
<gene>
    <name evidence="8" type="ORF">WR25_17875</name>
</gene>
<sequence>MVYGCKNSCVKLLFFFSNLLICIFGGLIFGFSLWANLDHDFGSRLAEFIKNIDGADHTHLNDIAKYQASLWLLVGVGALLFFVGFLGCCGAACESPVLLGLFFFIVIVLTAIEIGATVFAIANREKFIQAVQDVLERSSGSVEMRKNILPIQDVFQCCGATASTKPTYISDGLCKGKEGYDDCFTRISEMVESSGEVIVIIAVVLLAIELFSLIFSCVLCRASKEVRYANYYS</sequence>
<dbReference type="OrthoDB" id="5870230at2759"/>
<keyword evidence="5 7" id="KW-0472">Membrane</keyword>
<organism evidence="8 9">
    <name type="scientific">Diploscapter pachys</name>
    <dbReference type="NCBI Taxonomy" id="2018661"/>
    <lineage>
        <taxon>Eukaryota</taxon>
        <taxon>Metazoa</taxon>
        <taxon>Ecdysozoa</taxon>
        <taxon>Nematoda</taxon>
        <taxon>Chromadorea</taxon>
        <taxon>Rhabditida</taxon>
        <taxon>Rhabditina</taxon>
        <taxon>Rhabditomorpha</taxon>
        <taxon>Rhabditoidea</taxon>
        <taxon>Rhabditidae</taxon>
        <taxon>Diploscapter</taxon>
    </lineage>
</organism>
<evidence type="ECO:0000313" key="8">
    <source>
        <dbReference type="EMBL" id="PAV64682.1"/>
    </source>
</evidence>
<accession>A0A2A2JSZ0</accession>
<dbReference type="PANTHER" id="PTHR19282">
    <property type="entry name" value="TETRASPANIN"/>
    <property type="match status" value="1"/>
</dbReference>
<evidence type="ECO:0000256" key="7">
    <source>
        <dbReference type="RuleBase" id="RU361218"/>
    </source>
</evidence>
<evidence type="ECO:0000256" key="2">
    <source>
        <dbReference type="ARBA" id="ARBA00006840"/>
    </source>
</evidence>